<dbReference type="InterPro" id="IPR000515">
    <property type="entry name" value="MetI-like"/>
</dbReference>
<proteinExistence type="inferred from homology"/>
<reference evidence="13 14" key="1">
    <citation type="submission" date="2016-06" db="EMBL/GenBank/DDBJ databases">
        <title>Draft genome of Moraxella atlantae CCUG 66109.</title>
        <authorList>
            <person name="Salva-Serra F."/>
            <person name="Engstrom-Jakobsson H."/>
            <person name="Thorell K."/>
            <person name="Gonzales-Siles L."/>
            <person name="Karlsson R."/>
            <person name="Boulund F."/>
            <person name="Engstrand L."/>
            <person name="Kristiansson E."/>
            <person name="Moore E."/>
        </authorList>
    </citation>
    <scope>NUCLEOTIDE SEQUENCE [LARGE SCALE GENOMIC DNA]</scope>
    <source>
        <strain evidence="13 14">CCUG 66109</strain>
    </source>
</reference>
<name>A0A1B8QF72_9GAMM</name>
<evidence type="ECO:0000256" key="10">
    <source>
        <dbReference type="RuleBase" id="RU363032"/>
    </source>
</evidence>
<sequence length="229" mass="24813">MFALSEDEWAVMTLSLEVATGSLLVNILPALGFGWLLARKSFWGKSLLETVIFLPLVLPPVVPGYILLRLFGGQGVFGQALASVGLELAFNRKGAVLAAAVIGFPLMVQAVRLAIELVDTNLEAAAKTLGASAWQAFWQVTLPLSWGGILVGAVLAFCRSLGEFGATMTFVGNIAGETRTLPLAMYSLLQQPDRDAAVMRLMGMSLIIAFAALWLSQWYSRRQRQRLLN</sequence>
<evidence type="ECO:0000259" key="12">
    <source>
        <dbReference type="PROSITE" id="PS50928"/>
    </source>
</evidence>
<evidence type="ECO:0000256" key="7">
    <source>
        <dbReference type="ARBA" id="ARBA00022692"/>
    </source>
</evidence>
<keyword evidence="4 10" id="KW-0813">Transport</keyword>
<feature type="transmembrane region" description="Helical" evidence="10">
    <location>
        <begin position="50"/>
        <end position="68"/>
    </location>
</feature>
<evidence type="ECO:0000256" key="4">
    <source>
        <dbReference type="ARBA" id="ARBA00022448"/>
    </source>
</evidence>
<keyword evidence="6 11" id="KW-0500">Molybdenum</keyword>
<dbReference type="RefSeq" id="WP_067234814.1">
    <property type="nucleotide sequence ID" value="NZ_LZMZ01000005.1"/>
</dbReference>
<dbReference type="CDD" id="cd06261">
    <property type="entry name" value="TM_PBP2"/>
    <property type="match status" value="1"/>
</dbReference>
<evidence type="ECO:0000256" key="5">
    <source>
        <dbReference type="ARBA" id="ARBA00022475"/>
    </source>
</evidence>
<gene>
    <name evidence="13" type="primary">modB</name>
    <name evidence="13" type="ORF">A9308_03420</name>
</gene>
<feature type="domain" description="ABC transmembrane type-1" evidence="12">
    <location>
        <begin position="12"/>
        <end position="219"/>
    </location>
</feature>
<dbReference type="PROSITE" id="PS50928">
    <property type="entry name" value="ABC_TM1"/>
    <property type="match status" value="1"/>
</dbReference>
<comment type="caution">
    <text evidence="13">The sequence shown here is derived from an EMBL/GenBank/DDBJ whole genome shotgun (WGS) entry which is preliminary data.</text>
</comment>
<evidence type="ECO:0000256" key="11">
    <source>
        <dbReference type="RuleBase" id="RU365097"/>
    </source>
</evidence>
<keyword evidence="11" id="KW-0997">Cell inner membrane</keyword>
<keyword evidence="9 10" id="KW-0472">Membrane</keyword>
<evidence type="ECO:0000313" key="14">
    <source>
        <dbReference type="Proteomes" id="UP000092508"/>
    </source>
</evidence>
<organism evidence="13 14">
    <name type="scientific">Faucicola atlantae</name>
    <dbReference type="NCBI Taxonomy" id="34059"/>
    <lineage>
        <taxon>Bacteria</taxon>
        <taxon>Pseudomonadati</taxon>
        <taxon>Pseudomonadota</taxon>
        <taxon>Gammaproteobacteria</taxon>
        <taxon>Moraxellales</taxon>
        <taxon>Moraxellaceae</taxon>
        <taxon>Faucicola</taxon>
    </lineage>
</organism>
<dbReference type="STRING" id="34059.A9308_03420"/>
<dbReference type="Proteomes" id="UP000092508">
    <property type="component" value="Unassembled WGS sequence"/>
</dbReference>
<dbReference type="Gene3D" id="1.10.3720.10">
    <property type="entry name" value="MetI-like"/>
    <property type="match status" value="1"/>
</dbReference>
<dbReference type="SUPFAM" id="SSF161098">
    <property type="entry name" value="MetI-like"/>
    <property type="match status" value="1"/>
</dbReference>
<dbReference type="InterPro" id="IPR011867">
    <property type="entry name" value="ModB_ABC"/>
</dbReference>
<evidence type="ECO:0000256" key="9">
    <source>
        <dbReference type="ARBA" id="ARBA00023136"/>
    </source>
</evidence>
<evidence type="ECO:0000313" key="13">
    <source>
        <dbReference type="EMBL" id="OBX80599.1"/>
    </source>
</evidence>
<dbReference type="InterPro" id="IPR035906">
    <property type="entry name" value="MetI-like_sf"/>
</dbReference>
<comment type="similarity">
    <text evidence="3 11">Belongs to the binding-protein-dependent transport system permease family. CysTW subfamily.</text>
</comment>
<dbReference type="PANTHER" id="PTHR30183">
    <property type="entry name" value="MOLYBDENUM TRANSPORT SYSTEM PERMEASE PROTEIN MODB"/>
    <property type="match status" value="1"/>
</dbReference>
<feature type="transmembrane region" description="Helical" evidence="10">
    <location>
        <begin position="95"/>
        <end position="115"/>
    </location>
</feature>
<comment type="function">
    <text evidence="1 11">Part of the binding-protein-dependent transport system for molybdenum; probably responsible for the translocation of the substrate across the membrane.</text>
</comment>
<evidence type="ECO:0000256" key="8">
    <source>
        <dbReference type="ARBA" id="ARBA00022989"/>
    </source>
</evidence>
<evidence type="ECO:0000256" key="1">
    <source>
        <dbReference type="ARBA" id="ARBA00002949"/>
    </source>
</evidence>
<keyword evidence="5" id="KW-1003">Cell membrane</keyword>
<dbReference type="AlphaFoldDB" id="A0A1B8QF72"/>
<feature type="transmembrane region" description="Helical" evidence="10">
    <location>
        <begin position="20"/>
        <end position="38"/>
    </location>
</feature>
<feature type="transmembrane region" description="Helical" evidence="10">
    <location>
        <begin position="197"/>
        <end position="216"/>
    </location>
</feature>
<evidence type="ECO:0000256" key="6">
    <source>
        <dbReference type="ARBA" id="ARBA00022505"/>
    </source>
</evidence>
<evidence type="ECO:0000256" key="2">
    <source>
        <dbReference type="ARBA" id="ARBA00004651"/>
    </source>
</evidence>
<keyword evidence="8 10" id="KW-1133">Transmembrane helix</keyword>
<feature type="transmembrane region" description="Helical" evidence="10">
    <location>
        <begin position="136"/>
        <end position="157"/>
    </location>
</feature>
<accession>A0A1B8QF72</accession>
<dbReference type="GO" id="GO:0015098">
    <property type="term" value="F:molybdate ion transmembrane transporter activity"/>
    <property type="evidence" value="ECO:0007669"/>
    <property type="project" value="UniProtKB-UniRule"/>
</dbReference>
<comment type="subcellular location">
    <subcellularLocation>
        <location evidence="11">Cell inner membrane</location>
        <topology evidence="11">Multi-pass membrane protein</topology>
    </subcellularLocation>
    <subcellularLocation>
        <location evidence="2 10">Cell membrane</location>
        <topology evidence="2 10">Multi-pass membrane protein</topology>
    </subcellularLocation>
</comment>
<dbReference type="NCBIfam" id="NF006939">
    <property type="entry name" value="PRK09421.1"/>
    <property type="match status" value="1"/>
</dbReference>
<keyword evidence="7 10" id="KW-0812">Transmembrane</keyword>
<evidence type="ECO:0000256" key="3">
    <source>
        <dbReference type="ARBA" id="ARBA00007069"/>
    </source>
</evidence>
<dbReference type="PANTHER" id="PTHR30183:SF3">
    <property type="entry name" value="MOLYBDENUM TRANSPORT SYSTEM PERMEASE PROTEIN MODB"/>
    <property type="match status" value="1"/>
</dbReference>
<dbReference type="Pfam" id="PF00528">
    <property type="entry name" value="BPD_transp_1"/>
    <property type="match status" value="1"/>
</dbReference>
<dbReference type="GO" id="GO:0005886">
    <property type="term" value="C:plasma membrane"/>
    <property type="evidence" value="ECO:0007669"/>
    <property type="project" value="UniProtKB-SubCell"/>
</dbReference>
<dbReference type="NCBIfam" id="TIGR02141">
    <property type="entry name" value="modB_ABC"/>
    <property type="match status" value="1"/>
</dbReference>
<dbReference type="EMBL" id="LZMZ01000005">
    <property type="protein sequence ID" value="OBX80599.1"/>
    <property type="molecule type" value="Genomic_DNA"/>
</dbReference>
<dbReference type="OrthoDB" id="9795403at2"/>
<protein>
    <recommendedName>
        <fullName evidence="11">Molybdenum transport system permease</fullName>
    </recommendedName>
</protein>